<dbReference type="Proteomes" id="UP000320475">
    <property type="component" value="Unassembled WGS sequence"/>
</dbReference>
<sequence length="89" mass="9938">MVNPLSTSVEDIPIDHTPIRITTAPPSKAFSGDSIEFEVWHREIVNKAAINGLVSVIKGVKPENWTQVKWEDANIQYLGFIKLAVSHEI</sequence>
<accession>A0A507D9G3</accession>
<evidence type="ECO:0000313" key="2">
    <source>
        <dbReference type="Proteomes" id="UP000320475"/>
    </source>
</evidence>
<dbReference type="AlphaFoldDB" id="A0A507D9G3"/>
<protein>
    <submittedName>
        <fullName evidence="1">Uncharacterized protein</fullName>
    </submittedName>
</protein>
<organism evidence="1 2">
    <name type="scientific">Synchytrium endobioticum</name>
    <dbReference type="NCBI Taxonomy" id="286115"/>
    <lineage>
        <taxon>Eukaryota</taxon>
        <taxon>Fungi</taxon>
        <taxon>Fungi incertae sedis</taxon>
        <taxon>Chytridiomycota</taxon>
        <taxon>Chytridiomycota incertae sedis</taxon>
        <taxon>Chytridiomycetes</taxon>
        <taxon>Synchytriales</taxon>
        <taxon>Synchytriaceae</taxon>
        <taxon>Synchytrium</taxon>
    </lineage>
</organism>
<name>A0A507D9G3_9FUNG</name>
<proteinExistence type="predicted"/>
<dbReference type="VEuPathDB" id="FungiDB:SeMB42_g03614"/>
<comment type="caution">
    <text evidence="1">The sequence shown here is derived from an EMBL/GenBank/DDBJ whole genome shotgun (WGS) entry which is preliminary data.</text>
</comment>
<gene>
    <name evidence="1" type="ORF">SeLEV6574_g02132</name>
</gene>
<reference evidence="1 2" key="1">
    <citation type="journal article" date="2019" name="Sci. Rep.">
        <title>Comparative genomics of chytrid fungi reveal insights into the obligate biotrophic and pathogenic lifestyle of Synchytrium endobioticum.</title>
        <authorList>
            <person name="van de Vossenberg B.T.L.H."/>
            <person name="Warris S."/>
            <person name="Nguyen H.D.T."/>
            <person name="van Gent-Pelzer M.P.E."/>
            <person name="Joly D.L."/>
            <person name="van de Geest H.C."/>
            <person name="Bonants P.J.M."/>
            <person name="Smith D.S."/>
            <person name="Levesque C.A."/>
            <person name="van der Lee T.A.J."/>
        </authorList>
    </citation>
    <scope>NUCLEOTIDE SEQUENCE [LARGE SCALE GENOMIC DNA]</scope>
    <source>
        <strain evidence="1 2">LEV6574</strain>
    </source>
</reference>
<evidence type="ECO:0000313" key="1">
    <source>
        <dbReference type="EMBL" id="TPX48242.1"/>
    </source>
</evidence>
<dbReference type="EMBL" id="QEAM01000056">
    <property type="protein sequence ID" value="TPX48242.1"/>
    <property type="molecule type" value="Genomic_DNA"/>
</dbReference>